<dbReference type="EMBL" id="CP002772">
    <property type="protein sequence ID" value="AEG19442.1"/>
    <property type="molecule type" value="Genomic_DNA"/>
</dbReference>
<dbReference type="SUPFAM" id="SSF55469">
    <property type="entry name" value="FMN-dependent nitroreductase-like"/>
    <property type="match status" value="1"/>
</dbReference>
<dbReference type="RefSeq" id="WP_013826941.1">
    <property type="nucleotide sequence ID" value="NC_015574.1"/>
</dbReference>
<accession>F6D6Y7</accession>
<dbReference type="Pfam" id="PF00881">
    <property type="entry name" value="Nitroreductase"/>
    <property type="match status" value="2"/>
</dbReference>
<dbReference type="GO" id="GO:0016491">
    <property type="term" value="F:oxidoreductase activity"/>
    <property type="evidence" value="ECO:0007669"/>
    <property type="project" value="InterPro"/>
</dbReference>
<dbReference type="InterPro" id="IPR050627">
    <property type="entry name" value="Nitroreductase/BluB"/>
</dbReference>
<evidence type="ECO:0000313" key="3">
    <source>
        <dbReference type="Proteomes" id="UP000009231"/>
    </source>
</evidence>
<dbReference type="eggNOG" id="arCOG00288">
    <property type="taxonomic scope" value="Archaea"/>
</dbReference>
<keyword evidence="3" id="KW-1185">Reference proteome</keyword>
<dbReference type="CDD" id="cd02150">
    <property type="entry name" value="nitroreductase"/>
    <property type="match status" value="1"/>
</dbReference>
<dbReference type="AlphaFoldDB" id="F6D6Y7"/>
<dbReference type="STRING" id="868131.MSWAN_2441"/>
<dbReference type="HOGENOM" id="CLU_070764_7_3_2"/>
<dbReference type="KEGG" id="mew:MSWAN_2441"/>
<organism evidence="2 3">
    <name type="scientific">Methanobacterium paludis (strain DSM 25820 / JCM 18151 / SWAN1)</name>
    <dbReference type="NCBI Taxonomy" id="868131"/>
    <lineage>
        <taxon>Archaea</taxon>
        <taxon>Methanobacteriati</taxon>
        <taxon>Methanobacteriota</taxon>
        <taxon>Methanomada group</taxon>
        <taxon>Methanobacteria</taxon>
        <taxon>Methanobacteriales</taxon>
        <taxon>Methanobacteriaceae</taxon>
        <taxon>Methanobacterium</taxon>
    </lineage>
</organism>
<name>F6D6Y7_METPW</name>
<sequence>MENEVLNTIKNRKSVRNYLDKHISREDLETLIKAGMAAPSAVDLRPWAFIAVMDKSNLISLADVMPFGKMLPNAGAAVVVCGIPEKSVPGAPEYWIQDCSAASENILLAAESMGLGTVWLGVHPIPERVEGVRNILNIPENVVPLNIISIGYPKGLEKPRDKFNPENIHWDKW</sequence>
<dbReference type="GeneID" id="10669974"/>
<dbReference type="InterPro" id="IPR029479">
    <property type="entry name" value="Nitroreductase"/>
</dbReference>
<evidence type="ECO:0000313" key="2">
    <source>
        <dbReference type="EMBL" id="AEG19442.1"/>
    </source>
</evidence>
<proteinExistence type="predicted"/>
<dbReference type="InterPro" id="IPR000415">
    <property type="entry name" value="Nitroreductase-like"/>
</dbReference>
<dbReference type="PANTHER" id="PTHR23026:SF123">
    <property type="entry name" value="NAD(P)H NITROREDUCTASE RV3131-RELATED"/>
    <property type="match status" value="1"/>
</dbReference>
<reference evidence="2 3" key="1">
    <citation type="journal article" date="2014" name="Int. J. Syst. Evol. Microbiol.">
        <title>Methanobacterium paludis sp. nov. and a novel strain of Methanobacterium lacus isolated from northern peatlands.</title>
        <authorList>
            <person name="Cadillo-Quiroz H."/>
            <person name="Brauer S.L."/>
            <person name="Goodson N."/>
            <person name="Yavitt J.B."/>
            <person name="Zinder S.H."/>
        </authorList>
    </citation>
    <scope>NUCLEOTIDE SEQUENCE [LARGE SCALE GENOMIC DNA]</scope>
    <source>
        <strain evidence="3">DSM 25820 / JCM 18151 / SWAN1</strain>
    </source>
</reference>
<gene>
    <name evidence="2" type="ordered locus">MSWAN_2441</name>
</gene>
<feature type="domain" description="Nitroreductase" evidence="1">
    <location>
        <begin position="84"/>
        <end position="152"/>
    </location>
</feature>
<dbReference type="Gene3D" id="3.40.109.10">
    <property type="entry name" value="NADH Oxidase"/>
    <property type="match status" value="1"/>
</dbReference>
<protein>
    <submittedName>
        <fullName evidence="2">Nitroreductase</fullName>
    </submittedName>
</protein>
<dbReference type="PANTHER" id="PTHR23026">
    <property type="entry name" value="NADPH NITROREDUCTASE"/>
    <property type="match status" value="1"/>
</dbReference>
<dbReference type="Proteomes" id="UP000009231">
    <property type="component" value="Chromosome"/>
</dbReference>
<evidence type="ECO:0000259" key="1">
    <source>
        <dbReference type="Pfam" id="PF00881"/>
    </source>
</evidence>
<feature type="domain" description="Nitroreductase" evidence="1">
    <location>
        <begin position="9"/>
        <end position="57"/>
    </location>
</feature>